<proteinExistence type="predicted"/>
<protein>
    <submittedName>
        <fullName evidence="1">Uncharacterized protein</fullName>
    </submittedName>
</protein>
<organism evidence="1 2">
    <name type="scientific">Clohesyomyces aquaticus</name>
    <dbReference type="NCBI Taxonomy" id="1231657"/>
    <lineage>
        <taxon>Eukaryota</taxon>
        <taxon>Fungi</taxon>
        <taxon>Dikarya</taxon>
        <taxon>Ascomycota</taxon>
        <taxon>Pezizomycotina</taxon>
        <taxon>Dothideomycetes</taxon>
        <taxon>Pleosporomycetidae</taxon>
        <taxon>Pleosporales</taxon>
        <taxon>Lindgomycetaceae</taxon>
        <taxon>Clohesyomyces</taxon>
    </lineage>
</organism>
<gene>
    <name evidence="1" type="ORF">BCR34DRAFT_599532</name>
</gene>
<reference evidence="1 2" key="1">
    <citation type="submission" date="2016-07" db="EMBL/GenBank/DDBJ databases">
        <title>Pervasive Adenine N6-methylation of Active Genes in Fungi.</title>
        <authorList>
            <consortium name="DOE Joint Genome Institute"/>
            <person name="Mondo S.J."/>
            <person name="Dannebaum R.O."/>
            <person name="Kuo R.C."/>
            <person name="Labutti K."/>
            <person name="Haridas S."/>
            <person name="Kuo A."/>
            <person name="Salamov A."/>
            <person name="Ahrendt S.R."/>
            <person name="Lipzen A."/>
            <person name="Sullivan W."/>
            <person name="Andreopoulos W.B."/>
            <person name="Clum A."/>
            <person name="Lindquist E."/>
            <person name="Daum C."/>
            <person name="Ramamoorthy G.K."/>
            <person name="Gryganskyi A."/>
            <person name="Culley D."/>
            <person name="Magnuson J.K."/>
            <person name="James T.Y."/>
            <person name="O'Malley M.A."/>
            <person name="Stajich J.E."/>
            <person name="Spatafora J.W."/>
            <person name="Visel A."/>
            <person name="Grigoriev I.V."/>
        </authorList>
    </citation>
    <scope>NUCLEOTIDE SEQUENCE [LARGE SCALE GENOMIC DNA]</scope>
    <source>
        <strain evidence="1 2">CBS 115471</strain>
    </source>
</reference>
<dbReference type="Proteomes" id="UP000193144">
    <property type="component" value="Unassembled WGS sequence"/>
</dbReference>
<sequence>MIIFDALSCHIANHAVLGDFEFKKSAELLPQWQRFIPEHALKSFKDASAAEEPLDMKYSCLLNIADVPKKTTPAF</sequence>
<dbReference type="AlphaFoldDB" id="A0A1Y1ZUN0"/>
<accession>A0A1Y1ZUN0</accession>
<dbReference type="EMBL" id="MCFA01000037">
    <property type="protein sequence ID" value="ORY13930.1"/>
    <property type="molecule type" value="Genomic_DNA"/>
</dbReference>
<keyword evidence="2" id="KW-1185">Reference proteome</keyword>
<name>A0A1Y1ZUN0_9PLEO</name>
<evidence type="ECO:0000313" key="2">
    <source>
        <dbReference type="Proteomes" id="UP000193144"/>
    </source>
</evidence>
<evidence type="ECO:0000313" key="1">
    <source>
        <dbReference type="EMBL" id="ORY13930.1"/>
    </source>
</evidence>
<comment type="caution">
    <text evidence="1">The sequence shown here is derived from an EMBL/GenBank/DDBJ whole genome shotgun (WGS) entry which is preliminary data.</text>
</comment>